<dbReference type="EMBL" id="CP109109">
    <property type="protein sequence ID" value="WSB95761.1"/>
    <property type="molecule type" value="Genomic_DNA"/>
</dbReference>
<accession>A0ACD4ZF33</accession>
<gene>
    <name evidence="1" type="ORF">OG835_01120</name>
</gene>
<keyword evidence="2" id="KW-1185">Reference proteome</keyword>
<organism evidence="1 2">
    <name type="scientific">Streptomyces scopuliridis</name>
    <dbReference type="NCBI Taxonomy" id="452529"/>
    <lineage>
        <taxon>Bacteria</taxon>
        <taxon>Bacillati</taxon>
        <taxon>Actinomycetota</taxon>
        <taxon>Actinomycetes</taxon>
        <taxon>Kitasatosporales</taxon>
        <taxon>Streptomycetaceae</taxon>
        <taxon>Streptomyces</taxon>
    </lineage>
</organism>
<protein>
    <submittedName>
        <fullName evidence="1">Acyl carrier protein</fullName>
    </submittedName>
</protein>
<evidence type="ECO:0000313" key="1">
    <source>
        <dbReference type="EMBL" id="WSB95761.1"/>
    </source>
</evidence>
<dbReference type="Proteomes" id="UP001348369">
    <property type="component" value="Chromosome"/>
</dbReference>
<name>A0ACD4ZF33_9ACTN</name>
<sequence length="129" mass="14452">MFGLASADAWPRPLLDITRRSGSCAAQNSLRTITRTQRSAEKHGRLSTMPVQEQEVSHIWADVIGIPEADIDTNFYDLGGHSLLLMELASRLNRQLGIETDVIMLMEYPTVAKFTSYWNSTEALIDGNR</sequence>
<proteinExistence type="predicted"/>
<evidence type="ECO:0000313" key="2">
    <source>
        <dbReference type="Proteomes" id="UP001348369"/>
    </source>
</evidence>
<reference evidence="1" key="1">
    <citation type="submission" date="2022-10" db="EMBL/GenBank/DDBJ databases">
        <title>The complete genomes of actinobacterial strains from the NBC collection.</title>
        <authorList>
            <person name="Joergensen T.S."/>
            <person name="Alvarez Arevalo M."/>
            <person name="Sterndorff E.B."/>
            <person name="Faurdal D."/>
            <person name="Vuksanovic O."/>
            <person name="Mourched A.-S."/>
            <person name="Charusanti P."/>
            <person name="Shaw S."/>
            <person name="Blin K."/>
            <person name="Weber T."/>
        </authorList>
    </citation>
    <scope>NUCLEOTIDE SEQUENCE</scope>
    <source>
        <strain evidence="1">NBC 01771</strain>
    </source>
</reference>